<dbReference type="EMBL" id="FNAI01000001">
    <property type="protein sequence ID" value="SDD39636.1"/>
    <property type="molecule type" value="Genomic_DNA"/>
</dbReference>
<proteinExistence type="inferred from homology"/>
<dbReference type="Pfam" id="PF00132">
    <property type="entry name" value="Hexapep"/>
    <property type="match status" value="1"/>
</dbReference>
<feature type="transmembrane region" description="Helical" evidence="3">
    <location>
        <begin position="14"/>
        <end position="34"/>
    </location>
</feature>
<dbReference type="PANTHER" id="PTHR23416:SF23">
    <property type="entry name" value="ACETYLTRANSFERASE C18B11.09C-RELATED"/>
    <property type="match status" value="1"/>
</dbReference>
<evidence type="ECO:0000256" key="1">
    <source>
        <dbReference type="ARBA" id="ARBA00007274"/>
    </source>
</evidence>
<reference evidence="4 5" key="1">
    <citation type="submission" date="2016-10" db="EMBL/GenBank/DDBJ databases">
        <authorList>
            <person name="de Groot N.N."/>
        </authorList>
    </citation>
    <scope>NUCLEOTIDE SEQUENCE [LARGE SCALE GENOMIC DNA]</scope>
    <source>
        <strain evidence="4 5">47C3B</strain>
    </source>
</reference>
<dbReference type="PANTHER" id="PTHR23416">
    <property type="entry name" value="SIALIC ACID SYNTHASE-RELATED"/>
    <property type="match status" value="1"/>
</dbReference>
<evidence type="ECO:0000256" key="3">
    <source>
        <dbReference type="SAM" id="Phobius"/>
    </source>
</evidence>
<dbReference type="InterPro" id="IPR051159">
    <property type="entry name" value="Hexapeptide_acetyltransf"/>
</dbReference>
<evidence type="ECO:0000313" key="4">
    <source>
        <dbReference type="EMBL" id="SDD39636.1"/>
    </source>
</evidence>
<dbReference type="AlphaFoldDB" id="A0A1G6UG00"/>
<accession>A0A1G6UG00</accession>
<keyword evidence="3" id="KW-0812">Transmembrane</keyword>
<dbReference type="SUPFAM" id="SSF51161">
    <property type="entry name" value="Trimeric LpxA-like enzymes"/>
    <property type="match status" value="1"/>
</dbReference>
<dbReference type="STRING" id="1391627.SAMN05216464_101619"/>
<evidence type="ECO:0000256" key="2">
    <source>
        <dbReference type="ARBA" id="ARBA00022679"/>
    </source>
</evidence>
<dbReference type="Gene3D" id="2.160.10.10">
    <property type="entry name" value="Hexapeptide repeat proteins"/>
    <property type="match status" value="1"/>
</dbReference>
<protein>
    <submittedName>
        <fullName evidence="4">Acetyltransferase (Isoleucine patch superfamily)</fullName>
    </submittedName>
</protein>
<keyword evidence="2 4" id="KW-0808">Transferase</keyword>
<dbReference type="GO" id="GO:0005829">
    <property type="term" value="C:cytosol"/>
    <property type="evidence" value="ECO:0007669"/>
    <property type="project" value="TreeGrafter"/>
</dbReference>
<gene>
    <name evidence="4" type="ORF">SAMN05216464_101619</name>
</gene>
<evidence type="ECO:0000313" key="5">
    <source>
        <dbReference type="Proteomes" id="UP000199072"/>
    </source>
</evidence>
<dbReference type="RefSeq" id="WP_205411163.1">
    <property type="nucleotide sequence ID" value="NZ_FNAI01000001.1"/>
</dbReference>
<dbReference type="Proteomes" id="UP000199072">
    <property type="component" value="Unassembled WGS sequence"/>
</dbReference>
<organism evidence="4 5">
    <name type="scientific">Mucilaginibacter pineti</name>
    <dbReference type="NCBI Taxonomy" id="1391627"/>
    <lineage>
        <taxon>Bacteria</taxon>
        <taxon>Pseudomonadati</taxon>
        <taxon>Bacteroidota</taxon>
        <taxon>Sphingobacteriia</taxon>
        <taxon>Sphingobacteriales</taxon>
        <taxon>Sphingobacteriaceae</taxon>
        <taxon>Mucilaginibacter</taxon>
    </lineage>
</organism>
<dbReference type="InterPro" id="IPR001451">
    <property type="entry name" value="Hexapep"/>
</dbReference>
<dbReference type="InterPro" id="IPR011004">
    <property type="entry name" value="Trimer_LpxA-like_sf"/>
</dbReference>
<dbReference type="GO" id="GO:0008374">
    <property type="term" value="F:O-acyltransferase activity"/>
    <property type="evidence" value="ECO:0007669"/>
    <property type="project" value="TreeGrafter"/>
</dbReference>
<sequence>MIKNSVAKFKGSCLFMVCGVISWLPFHTLRIFLLRALKAKISWRVGIYRGFEVRSPWKLKVGRGTIIGHNALLDARMGLIIGNNVNISNEVMIWTLHHDYNSSTFAQAGQAVVIEDYAWLCSRSVILPGVTIGKGAVVAAGAVVTKNVLPYTVVGGVPAKQIAIRNRDLTYDLSDAVLPII</sequence>
<name>A0A1G6UG00_9SPHI</name>
<keyword evidence="3" id="KW-1133">Transmembrane helix</keyword>
<keyword evidence="5" id="KW-1185">Reference proteome</keyword>
<keyword evidence="3" id="KW-0472">Membrane</keyword>
<comment type="similarity">
    <text evidence="1">Belongs to the transferase hexapeptide repeat family.</text>
</comment>